<dbReference type="EMBL" id="CBDS010000011">
    <property type="protein sequence ID" value="CDB45054.1"/>
    <property type="molecule type" value="Genomic_DNA"/>
</dbReference>
<name>R6IET3_9FIRM</name>
<protein>
    <recommendedName>
        <fullName evidence="2">DUF3168 domain-containing protein</fullName>
    </recommendedName>
</protein>
<dbReference type="RefSeq" id="WP_021717096.1">
    <property type="nucleotide sequence ID" value="NZ_CATZQN010000006.1"/>
</dbReference>
<reference evidence="1" key="1">
    <citation type="submission" date="2012-11" db="EMBL/GenBank/DDBJ databases">
        <title>Dependencies among metagenomic species, viruses, plasmids and units of genetic variation.</title>
        <authorList>
            <person name="Nielsen H.B."/>
            <person name="Almeida M."/>
            <person name="Juncker A.S."/>
            <person name="Rasmussen S."/>
            <person name="Li J."/>
            <person name="Sunagawa S."/>
            <person name="Plichta D."/>
            <person name="Gautier L."/>
            <person name="Le Chatelier E."/>
            <person name="Peletier E."/>
            <person name="Bonde I."/>
            <person name="Nielsen T."/>
            <person name="Manichanh C."/>
            <person name="Arumugam M."/>
            <person name="Batto J."/>
            <person name="Santos M.B.Q.D."/>
            <person name="Blom N."/>
            <person name="Borruel N."/>
            <person name="Burgdorf K.S."/>
            <person name="Boumezbeur F."/>
            <person name="Casellas F."/>
            <person name="Dore J."/>
            <person name="Guarner F."/>
            <person name="Hansen T."/>
            <person name="Hildebrand F."/>
            <person name="Kaas R.S."/>
            <person name="Kennedy S."/>
            <person name="Kristiansen K."/>
            <person name="Kultima J.R."/>
            <person name="Leonard P."/>
            <person name="Levenez F."/>
            <person name="Lund O."/>
            <person name="Moumen B."/>
            <person name="Le Paslier D."/>
            <person name="Pons N."/>
            <person name="Pedersen O."/>
            <person name="Prifti E."/>
            <person name="Qin J."/>
            <person name="Raes J."/>
            <person name="Tap J."/>
            <person name="Tims S."/>
            <person name="Ussery D.W."/>
            <person name="Yamada T."/>
            <person name="MetaHit consortium"/>
            <person name="Renault P."/>
            <person name="Sicheritz-Ponten T."/>
            <person name="Bork P."/>
            <person name="Wang J."/>
            <person name="Brunak S."/>
            <person name="Ehrlich S.D."/>
        </authorList>
    </citation>
    <scope>NUCLEOTIDE SEQUENCE [LARGE SCALE GENOMIC DNA]</scope>
</reference>
<dbReference type="InterPro" id="IPR021508">
    <property type="entry name" value="Gp17-like"/>
</dbReference>
<organism evidence="1">
    <name type="scientific">Phascolarctobacterium faecium</name>
    <dbReference type="NCBI Taxonomy" id="33025"/>
    <lineage>
        <taxon>Bacteria</taxon>
        <taxon>Bacillati</taxon>
        <taxon>Bacillota</taxon>
        <taxon>Negativicutes</taxon>
        <taxon>Acidaminococcales</taxon>
        <taxon>Acidaminococcaceae</taxon>
        <taxon>Phascolarctobacterium</taxon>
    </lineage>
</organism>
<dbReference type="Gene3D" id="3.30.2000.30">
    <property type="match status" value="1"/>
</dbReference>
<evidence type="ECO:0000313" key="1">
    <source>
        <dbReference type="EMBL" id="CDB45054.1"/>
    </source>
</evidence>
<accession>R6IET3</accession>
<proteinExistence type="predicted"/>
<dbReference type="InterPro" id="IPR053745">
    <property type="entry name" value="Viral_Tail_Comp_sf"/>
</dbReference>
<dbReference type="AlphaFoldDB" id="R6IET3"/>
<dbReference type="STRING" id="1262914.BN533_00192"/>
<comment type="caution">
    <text evidence="1">The sequence shown here is derived from an EMBL/GenBank/DDBJ whole genome shotgun (WGS) entry which is preliminary data.</text>
</comment>
<gene>
    <name evidence="1" type="ORF">BN533_00192</name>
</gene>
<evidence type="ECO:0008006" key="2">
    <source>
        <dbReference type="Google" id="ProtNLM"/>
    </source>
</evidence>
<dbReference type="HOGENOM" id="CLU_153911_0_0_9"/>
<dbReference type="Pfam" id="PF11367">
    <property type="entry name" value="Tail_completion_gp17"/>
    <property type="match status" value="1"/>
</dbReference>
<sequence length="146" mass="16497">MIRNVPLTAVQAAVYKALSSNIRGYNVYDDSTPFEDGELVDSRYLVIGETTGKPSSAKRDCPVWEVTVNINAFSNYHGKKELDEMLDDIVQVLTGSAELEQIEIAGYYFHGLEIDMVEAFKEEYEDGTVWQHGVVRVIVKVEQKEM</sequence>